<dbReference type="Pfam" id="PF03331">
    <property type="entry name" value="LpxC"/>
    <property type="match status" value="1"/>
</dbReference>
<dbReference type="InterPro" id="IPR004463">
    <property type="entry name" value="UDP-acyl_GlcNac_deAcase"/>
</dbReference>
<dbReference type="PANTHER" id="PTHR33694:SF1">
    <property type="entry name" value="UDP-3-O-ACYL-N-ACETYLGLUCOSAMINE DEACETYLASE 1, MITOCHONDRIAL-RELATED"/>
    <property type="match status" value="1"/>
</dbReference>
<keyword evidence="6" id="KW-0441">Lipid A biosynthesis</keyword>
<keyword evidence="10" id="KW-0443">Lipid metabolism</keyword>
<evidence type="ECO:0000256" key="4">
    <source>
        <dbReference type="ARBA" id="ARBA00012745"/>
    </source>
</evidence>
<dbReference type="EMBL" id="JABWDY010038141">
    <property type="protein sequence ID" value="KAF5179911.1"/>
    <property type="molecule type" value="Genomic_DNA"/>
</dbReference>
<organism evidence="13 14">
    <name type="scientific">Thalictrum thalictroides</name>
    <name type="common">Rue-anemone</name>
    <name type="synonym">Anemone thalictroides</name>
    <dbReference type="NCBI Taxonomy" id="46969"/>
    <lineage>
        <taxon>Eukaryota</taxon>
        <taxon>Viridiplantae</taxon>
        <taxon>Streptophyta</taxon>
        <taxon>Embryophyta</taxon>
        <taxon>Tracheophyta</taxon>
        <taxon>Spermatophyta</taxon>
        <taxon>Magnoliopsida</taxon>
        <taxon>Ranunculales</taxon>
        <taxon>Ranunculaceae</taxon>
        <taxon>Thalictroideae</taxon>
        <taxon>Thalictrum</taxon>
    </lineage>
</organism>
<dbReference type="InterPro" id="IPR020568">
    <property type="entry name" value="Ribosomal_Su5_D2-typ_SF"/>
</dbReference>
<comment type="cofactor">
    <cofactor evidence="1">
        <name>Zn(2+)</name>
        <dbReference type="ChEBI" id="CHEBI:29105"/>
    </cofactor>
</comment>
<evidence type="ECO:0000256" key="7">
    <source>
        <dbReference type="ARBA" id="ARBA00022723"/>
    </source>
</evidence>
<comment type="caution">
    <text evidence="13">The sequence shown here is derived from an EMBL/GenBank/DDBJ whole genome shotgun (WGS) entry which is preliminary data.</text>
</comment>
<keyword evidence="14" id="KW-1185">Reference proteome</keyword>
<dbReference type="EC" id="3.5.1.108" evidence="4"/>
<reference evidence="13 14" key="1">
    <citation type="submission" date="2020-06" db="EMBL/GenBank/DDBJ databases">
        <title>Transcriptomic and genomic resources for Thalictrum thalictroides and T. hernandezii: Facilitating candidate gene discovery in an emerging model plant lineage.</title>
        <authorList>
            <person name="Arias T."/>
            <person name="Riano-Pachon D.M."/>
            <person name="Di Stilio V.S."/>
        </authorList>
    </citation>
    <scope>NUCLEOTIDE SEQUENCE [LARGE SCALE GENOMIC DNA]</scope>
    <source>
        <strain evidence="14">cv. WT478/WT964</strain>
        <tissue evidence="13">Leaves</tissue>
    </source>
</reference>
<keyword evidence="5" id="KW-0444">Lipid biosynthesis</keyword>
<keyword evidence="9" id="KW-0862">Zinc</keyword>
<gene>
    <name evidence="13" type="ORF">FRX31_030503</name>
</gene>
<sequence>MPSPTTRRCFSSLRHQASPLLSWKLTGKLQQTLASDIHKSGITLHSGNTSTIKLIPALAGQGRFFVVGASNSNFIRIPASIHFVTDTFLCTTLTKCGTSVRTVEHLLSALEATGVDNCQIHLLPSSATASAIHHEVPLLDGSAKEWVEAIHQVGFSVAKDYNGNTMDKLAPFLQQPVHVSINDSFIFAIPSQNFQITCGINFPHVPAIGCQWFSSVSMDDCFYKKEIASSRTFCIHEEVHF</sequence>
<dbReference type="GO" id="GO:0009245">
    <property type="term" value="P:lipid A biosynthetic process"/>
    <property type="evidence" value="ECO:0007669"/>
    <property type="project" value="UniProtKB-KW"/>
</dbReference>
<dbReference type="GO" id="GO:0046872">
    <property type="term" value="F:metal ion binding"/>
    <property type="evidence" value="ECO:0007669"/>
    <property type="project" value="UniProtKB-KW"/>
</dbReference>
<protein>
    <recommendedName>
        <fullName evidence="4">UDP-3-O-acyl-N-acetylglucosamine deacetylase</fullName>
        <ecNumber evidence="4">3.5.1.108</ecNumber>
    </recommendedName>
</protein>
<comment type="function">
    <text evidence="12">Involved in the biosynthesis of lipid A, a phosphorylated glycolipid that in bacteria anchors the lipopolysaccharide to the outer membrane of the cell. Lipid A-like molecules in plants may serve as structural components of the outer membranes of mitochondria and/or chloroplasts, or may be involved in signal transduction or plant defense responses.</text>
</comment>
<evidence type="ECO:0000256" key="6">
    <source>
        <dbReference type="ARBA" id="ARBA00022556"/>
    </source>
</evidence>
<evidence type="ECO:0000256" key="9">
    <source>
        <dbReference type="ARBA" id="ARBA00022833"/>
    </source>
</evidence>
<dbReference type="InterPro" id="IPR011334">
    <property type="entry name" value="UDP-acyl_GlcNac_deAcase_C"/>
</dbReference>
<evidence type="ECO:0000256" key="5">
    <source>
        <dbReference type="ARBA" id="ARBA00022516"/>
    </source>
</evidence>
<dbReference type="GO" id="GO:2001289">
    <property type="term" value="P:lipid X metabolic process"/>
    <property type="evidence" value="ECO:0007669"/>
    <property type="project" value="UniProtKB-ARBA"/>
</dbReference>
<evidence type="ECO:0000313" key="14">
    <source>
        <dbReference type="Proteomes" id="UP000554482"/>
    </source>
</evidence>
<evidence type="ECO:0000256" key="8">
    <source>
        <dbReference type="ARBA" id="ARBA00022801"/>
    </source>
</evidence>
<proteinExistence type="inferred from homology"/>
<dbReference type="GO" id="GO:0005739">
    <property type="term" value="C:mitochondrion"/>
    <property type="evidence" value="ECO:0007669"/>
    <property type="project" value="UniProtKB-ARBA"/>
</dbReference>
<evidence type="ECO:0000256" key="12">
    <source>
        <dbReference type="ARBA" id="ARBA00024987"/>
    </source>
</evidence>
<comment type="catalytic activity">
    <reaction evidence="11">
        <text>a UDP-3-O-[(3R)-3-hydroxyacyl]-N-acetyl-alpha-D-glucosamine + H2O = a UDP-3-O-[(3R)-3-hydroxyacyl]-alpha-D-glucosamine + acetate</text>
        <dbReference type="Rhea" id="RHEA:67816"/>
        <dbReference type="ChEBI" id="CHEBI:15377"/>
        <dbReference type="ChEBI" id="CHEBI:30089"/>
        <dbReference type="ChEBI" id="CHEBI:137740"/>
        <dbReference type="ChEBI" id="CHEBI:173225"/>
        <dbReference type="EC" id="3.5.1.108"/>
    </reaction>
</comment>
<accession>A0A7J6V5B4</accession>
<evidence type="ECO:0000256" key="1">
    <source>
        <dbReference type="ARBA" id="ARBA00001947"/>
    </source>
</evidence>
<evidence type="ECO:0000313" key="13">
    <source>
        <dbReference type="EMBL" id="KAF5179911.1"/>
    </source>
</evidence>
<dbReference type="UniPathway" id="UPA00359">
    <property type="reaction ID" value="UER00478"/>
</dbReference>
<dbReference type="SUPFAM" id="SSF54211">
    <property type="entry name" value="Ribosomal protein S5 domain 2-like"/>
    <property type="match status" value="2"/>
</dbReference>
<dbReference type="Gene3D" id="3.30.1700.10">
    <property type="entry name" value="lpxc deacetylase, domain 2"/>
    <property type="match status" value="1"/>
</dbReference>
<dbReference type="InterPro" id="IPR015870">
    <property type="entry name" value="UDP-acyl_N-AcGlcN_deAcase_N"/>
</dbReference>
<dbReference type="OrthoDB" id="10265200at2759"/>
<dbReference type="GO" id="GO:0016020">
    <property type="term" value="C:membrane"/>
    <property type="evidence" value="ECO:0007669"/>
    <property type="project" value="GOC"/>
</dbReference>
<evidence type="ECO:0000256" key="2">
    <source>
        <dbReference type="ARBA" id="ARBA00005002"/>
    </source>
</evidence>
<keyword evidence="8" id="KW-0378">Hydrolase</keyword>
<dbReference type="AlphaFoldDB" id="A0A7J6V5B4"/>
<evidence type="ECO:0000256" key="11">
    <source>
        <dbReference type="ARBA" id="ARBA00024535"/>
    </source>
</evidence>
<dbReference type="GO" id="GO:0103117">
    <property type="term" value="F:UDP-3-O-acyl-N-acetylglucosamine deacetylase activity"/>
    <property type="evidence" value="ECO:0007669"/>
    <property type="project" value="UniProtKB-EC"/>
</dbReference>
<dbReference type="Proteomes" id="UP000554482">
    <property type="component" value="Unassembled WGS sequence"/>
</dbReference>
<comment type="pathway">
    <text evidence="2">Glycolipid biosynthesis; lipid IV(A) biosynthesis; lipid IV(A) from (3R)-3-hydroxytetradecanoyl-[acyl-carrier-protein] and UDP-N-acetyl-alpha-D-glucosamine: step 2/6.</text>
</comment>
<dbReference type="Gene3D" id="3.30.230.20">
    <property type="entry name" value="lpxc deacetylase, domain 1"/>
    <property type="match status" value="1"/>
</dbReference>
<evidence type="ECO:0000256" key="10">
    <source>
        <dbReference type="ARBA" id="ARBA00023098"/>
    </source>
</evidence>
<comment type="similarity">
    <text evidence="3">Belongs to the LpxC family.</text>
</comment>
<evidence type="ECO:0000256" key="3">
    <source>
        <dbReference type="ARBA" id="ARBA00006170"/>
    </source>
</evidence>
<name>A0A7J6V5B4_THATH</name>
<dbReference type="PANTHER" id="PTHR33694">
    <property type="entry name" value="UDP-3-O-ACYL-N-ACETYLGLUCOSAMINE DEACETYLASE 1, MITOCHONDRIAL-RELATED"/>
    <property type="match status" value="1"/>
</dbReference>
<keyword evidence="7" id="KW-0479">Metal-binding</keyword>